<comment type="caution">
    <text evidence="2">The sequence shown here is derived from an EMBL/GenBank/DDBJ whole genome shotgun (WGS) entry which is preliminary data.</text>
</comment>
<name>A0AA88LGE9_ARTSF</name>
<evidence type="ECO:0000256" key="1">
    <source>
        <dbReference type="SAM" id="MobiDB-lite"/>
    </source>
</evidence>
<dbReference type="EMBL" id="JAVRJZ010000002">
    <property type="protein sequence ID" value="KAK2725954.1"/>
    <property type="molecule type" value="Genomic_DNA"/>
</dbReference>
<sequence>MIKRALTAYTHNKCSQCELDIREGNTHAIYKRIRELSRRKTTLTNVLLDKNGNQINDATGIRERWKQHFHEKLNLPINPNPVALRNLTISPLEPSPPTLRSEVEAALK</sequence>
<dbReference type="AlphaFoldDB" id="A0AA88LGE9"/>
<organism evidence="2 3">
    <name type="scientific">Artemia franciscana</name>
    <name type="common">Brine shrimp</name>
    <name type="synonym">Artemia sanfranciscana</name>
    <dbReference type="NCBI Taxonomy" id="6661"/>
    <lineage>
        <taxon>Eukaryota</taxon>
        <taxon>Metazoa</taxon>
        <taxon>Ecdysozoa</taxon>
        <taxon>Arthropoda</taxon>
        <taxon>Crustacea</taxon>
        <taxon>Branchiopoda</taxon>
        <taxon>Anostraca</taxon>
        <taxon>Artemiidae</taxon>
        <taxon>Artemia</taxon>
    </lineage>
</organism>
<protein>
    <submittedName>
        <fullName evidence="2">Uncharacterized protein</fullName>
    </submittedName>
</protein>
<keyword evidence="3" id="KW-1185">Reference proteome</keyword>
<gene>
    <name evidence="2" type="ORF">QYM36_000435</name>
</gene>
<dbReference type="Proteomes" id="UP001187531">
    <property type="component" value="Unassembled WGS sequence"/>
</dbReference>
<evidence type="ECO:0000313" key="3">
    <source>
        <dbReference type="Proteomes" id="UP001187531"/>
    </source>
</evidence>
<feature type="region of interest" description="Disordered" evidence="1">
    <location>
        <begin position="89"/>
        <end position="108"/>
    </location>
</feature>
<accession>A0AA88LGE9</accession>
<reference evidence="2" key="1">
    <citation type="submission" date="2023-07" db="EMBL/GenBank/DDBJ databases">
        <title>Chromosome-level genome assembly of Artemia franciscana.</title>
        <authorList>
            <person name="Jo E."/>
        </authorList>
    </citation>
    <scope>NUCLEOTIDE SEQUENCE</scope>
    <source>
        <tissue evidence="2">Whole body</tissue>
    </source>
</reference>
<evidence type="ECO:0000313" key="2">
    <source>
        <dbReference type="EMBL" id="KAK2725954.1"/>
    </source>
</evidence>
<proteinExistence type="predicted"/>